<dbReference type="AlphaFoldDB" id="A0A365XPR4"/>
<evidence type="ECO:0000313" key="1">
    <source>
        <dbReference type="EMBL" id="RBL88108.1"/>
    </source>
</evidence>
<organism evidence="1 2">
    <name type="scientific">Chitinophaga flava</name>
    <dbReference type="NCBI Taxonomy" id="2259036"/>
    <lineage>
        <taxon>Bacteria</taxon>
        <taxon>Pseudomonadati</taxon>
        <taxon>Bacteroidota</taxon>
        <taxon>Chitinophagia</taxon>
        <taxon>Chitinophagales</taxon>
        <taxon>Chitinophagaceae</taxon>
        <taxon>Chitinophaga</taxon>
    </lineage>
</organism>
<accession>A0A365XPR4</accession>
<evidence type="ECO:0000313" key="2">
    <source>
        <dbReference type="Proteomes" id="UP000253410"/>
    </source>
</evidence>
<proteinExistence type="predicted"/>
<reference evidence="1 2" key="1">
    <citation type="submission" date="2018-05" db="EMBL/GenBank/DDBJ databases">
        <title>Chitinophaga sp. K3CV102501T nov., isolated from isolated from a monsoon evergreen broad-leaved forest soil.</title>
        <authorList>
            <person name="Lv Y."/>
        </authorList>
    </citation>
    <scope>NUCLEOTIDE SEQUENCE [LARGE SCALE GENOMIC DNA]</scope>
    <source>
        <strain evidence="1 2">GDMCC 1.1325</strain>
    </source>
</reference>
<dbReference type="Proteomes" id="UP000253410">
    <property type="component" value="Unassembled WGS sequence"/>
</dbReference>
<dbReference type="EMBL" id="QFFJ01000003">
    <property type="protein sequence ID" value="RBL88108.1"/>
    <property type="molecule type" value="Genomic_DNA"/>
</dbReference>
<dbReference type="RefSeq" id="WP_113619935.1">
    <property type="nucleotide sequence ID" value="NZ_QFFJ01000003.1"/>
</dbReference>
<gene>
    <name evidence="1" type="ORF">DF182_31800</name>
</gene>
<keyword evidence="2" id="KW-1185">Reference proteome</keyword>
<comment type="caution">
    <text evidence="1">The sequence shown here is derived from an EMBL/GenBank/DDBJ whole genome shotgun (WGS) entry which is preliminary data.</text>
</comment>
<protein>
    <submittedName>
        <fullName evidence="1">Uncharacterized protein</fullName>
    </submittedName>
</protein>
<name>A0A365XPR4_9BACT</name>
<sequence length="84" mass="8984">MLTHKKNAFGGFLSSEDDYQNPETMALLDKKSSIIGISHCSLNIMLVCVVPGNTASLILERGAISNSNKIITAFRKGGGENTTI</sequence>